<name>A0A7W6EEM1_9HYPH</name>
<feature type="region of interest" description="Disordered" evidence="1">
    <location>
        <begin position="1"/>
        <end position="32"/>
    </location>
</feature>
<dbReference type="Pfam" id="PF11164">
    <property type="entry name" value="DUF2948"/>
    <property type="match status" value="1"/>
</dbReference>
<proteinExistence type="predicted"/>
<dbReference type="EMBL" id="JACICC010000001">
    <property type="protein sequence ID" value="MBB3808294.1"/>
    <property type="molecule type" value="Genomic_DNA"/>
</dbReference>
<evidence type="ECO:0000256" key="1">
    <source>
        <dbReference type="SAM" id="MobiDB-lite"/>
    </source>
</evidence>
<dbReference type="InterPro" id="IPR021335">
    <property type="entry name" value="DUF2948"/>
</dbReference>
<keyword evidence="3" id="KW-1185">Reference proteome</keyword>
<protein>
    <recommendedName>
        <fullName evidence="4">DUF2948 family protein</fullName>
    </recommendedName>
</protein>
<reference evidence="2 3" key="1">
    <citation type="submission" date="2020-08" db="EMBL/GenBank/DDBJ databases">
        <title>Genomic Encyclopedia of Type Strains, Phase IV (KMG-IV): sequencing the most valuable type-strain genomes for metagenomic binning, comparative biology and taxonomic classification.</title>
        <authorList>
            <person name="Goeker M."/>
        </authorList>
    </citation>
    <scope>NUCLEOTIDE SEQUENCE [LARGE SCALE GENOMIC DNA]</scope>
    <source>
        <strain evidence="2 3">DSM 28760</strain>
    </source>
</reference>
<dbReference type="Proteomes" id="UP000537592">
    <property type="component" value="Unassembled WGS sequence"/>
</dbReference>
<dbReference type="AlphaFoldDB" id="A0A7W6EEM1"/>
<dbReference type="RefSeq" id="WP_183750306.1">
    <property type="nucleotide sequence ID" value="NZ_JACICC010000001.1"/>
</dbReference>
<evidence type="ECO:0000313" key="3">
    <source>
        <dbReference type="Proteomes" id="UP000537592"/>
    </source>
</evidence>
<accession>A0A7W6EEM1</accession>
<comment type="caution">
    <text evidence="2">The sequence shown here is derived from an EMBL/GenBank/DDBJ whole genome shotgun (WGS) entry which is preliminary data.</text>
</comment>
<organism evidence="2 3">
    <name type="scientific">Pseudochelatococcus contaminans</name>
    <dbReference type="NCBI Taxonomy" id="1538103"/>
    <lineage>
        <taxon>Bacteria</taxon>
        <taxon>Pseudomonadati</taxon>
        <taxon>Pseudomonadota</taxon>
        <taxon>Alphaproteobacteria</taxon>
        <taxon>Hyphomicrobiales</taxon>
        <taxon>Chelatococcaceae</taxon>
        <taxon>Pseudochelatococcus</taxon>
    </lineage>
</organism>
<evidence type="ECO:0000313" key="2">
    <source>
        <dbReference type="EMBL" id="MBB3808294.1"/>
    </source>
</evidence>
<evidence type="ECO:0008006" key="4">
    <source>
        <dbReference type="Google" id="ProtNLM"/>
    </source>
</evidence>
<feature type="compositionally biased region" description="Basic and acidic residues" evidence="1">
    <location>
        <begin position="17"/>
        <end position="29"/>
    </location>
</feature>
<sequence length="182" mass="20255">MPEKTVPRQTSPAGTGHTEHAPAKTEAERQQQGNQLLRLLALDEHDLDVISAHLQDAFVRRADLHYFPAERRFVLAAQRFDWERDAKAAPQRRLTALHFEQVRAVRHRHLGQAPDALHTLLAIYFVENEKPSGAILLEFAGGAAILLDVECVEAQLKDLGPVWNVEARPSHGQVEGDDAGKA</sequence>
<gene>
    <name evidence="2" type="ORF">FHS81_000348</name>
</gene>